<evidence type="ECO:0000256" key="1">
    <source>
        <dbReference type="SAM" id="MobiDB-lite"/>
    </source>
</evidence>
<feature type="region of interest" description="Disordered" evidence="1">
    <location>
        <begin position="1"/>
        <end position="70"/>
    </location>
</feature>
<evidence type="ECO:0000259" key="2">
    <source>
        <dbReference type="Pfam" id="PF17780"/>
    </source>
</evidence>
<dbReference type="InterPro" id="IPR039905">
    <property type="entry name" value="CD2BP2/Lin1"/>
</dbReference>
<dbReference type="GO" id="GO:0005682">
    <property type="term" value="C:U5 snRNP"/>
    <property type="evidence" value="ECO:0007669"/>
    <property type="project" value="InterPro"/>
</dbReference>
<dbReference type="EMBL" id="OZ034818">
    <property type="protein sequence ID" value="CAL1389945.1"/>
    <property type="molecule type" value="Genomic_DNA"/>
</dbReference>
<reference evidence="3 4" key="1">
    <citation type="submission" date="2024-04" db="EMBL/GenBank/DDBJ databases">
        <authorList>
            <person name="Fracassetti M."/>
        </authorList>
    </citation>
    <scope>NUCLEOTIDE SEQUENCE [LARGE SCALE GENOMIC DNA]</scope>
</reference>
<feature type="region of interest" description="Disordered" evidence="1">
    <location>
        <begin position="164"/>
        <end position="183"/>
    </location>
</feature>
<dbReference type="PANTHER" id="PTHR13138:SF3">
    <property type="entry name" value="CD2 ANTIGEN CYTOPLASMIC TAIL-BINDING PROTEIN 2"/>
    <property type="match status" value="1"/>
</dbReference>
<accession>A0AAV2EX15</accession>
<dbReference type="Pfam" id="PF17780">
    <property type="entry name" value="OCRE"/>
    <property type="match status" value="1"/>
</dbReference>
<proteinExistence type="predicted"/>
<keyword evidence="4" id="KW-1185">Reference proteome</keyword>
<gene>
    <name evidence="3" type="ORF">LTRI10_LOCUS30764</name>
</gene>
<evidence type="ECO:0000313" key="4">
    <source>
        <dbReference type="Proteomes" id="UP001497516"/>
    </source>
</evidence>
<dbReference type="InterPro" id="IPR041591">
    <property type="entry name" value="OCRE"/>
</dbReference>
<dbReference type="PANTHER" id="PTHR13138">
    <property type="entry name" value="PROTEIN LIN1"/>
    <property type="match status" value="1"/>
</dbReference>
<evidence type="ECO:0000313" key="3">
    <source>
        <dbReference type="EMBL" id="CAL1389945.1"/>
    </source>
</evidence>
<feature type="compositionally biased region" description="Basic residues" evidence="1">
    <location>
        <begin position="28"/>
        <end position="41"/>
    </location>
</feature>
<dbReference type="Proteomes" id="UP001497516">
    <property type="component" value="Chromosome 5"/>
</dbReference>
<organism evidence="3 4">
    <name type="scientific">Linum trigynum</name>
    <dbReference type="NCBI Taxonomy" id="586398"/>
    <lineage>
        <taxon>Eukaryota</taxon>
        <taxon>Viridiplantae</taxon>
        <taxon>Streptophyta</taxon>
        <taxon>Embryophyta</taxon>
        <taxon>Tracheophyta</taxon>
        <taxon>Spermatophyta</taxon>
        <taxon>Magnoliopsida</taxon>
        <taxon>eudicotyledons</taxon>
        <taxon>Gunneridae</taxon>
        <taxon>Pentapetalae</taxon>
        <taxon>rosids</taxon>
        <taxon>fabids</taxon>
        <taxon>Malpighiales</taxon>
        <taxon>Linaceae</taxon>
        <taxon>Linum</taxon>
    </lineage>
</organism>
<sequence>MDGKLPRSSRKRPRNDEFEDEESTKRSMQQKKVRFPKGKKVKPGDDSGTVPAAAGPERVGPQDKLADDADARLAATERAKRRNQITAELFDGEVNDVSAAEVTYEDNDSFVDDGVQIEPFNLDREREEGYFDAQGNFVEYVNENDFKDPWLDTAEVDTRYANSKVAEDNDESEAPEMSSDETGQIKRRIADLLEPGETVLQALRRLKGTSIGKKEKMSAETQLLFDQLTEDANKLLDSGEYDVYHDKQEIFEREAEGYEKLASARGKDTLINRGQADPYNTRTHMLSDVGTVGASSSIVSSADAGTSGLNGNSVEASDDGADAYDMFGDEDDNTTANTSACTDAIATGSVANAGGLQSDYVYDETSGYYYSSSLGYYYDPNTGLYCSATSGLWYSFNEETSTYDLVSETAPNAS</sequence>
<name>A0AAV2EX15_9ROSI</name>
<dbReference type="AlphaFoldDB" id="A0AAV2EX15"/>
<feature type="domain" description="OCRE" evidence="2">
    <location>
        <begin position="357"/>
        <end position="407"/>
    </location>
</feature>
<protein>
    <recommendedName>
        <fullName evidence="2">OCRE domain-containing protein</fullName>
    </recommendedName>
</protein>
<feature type="compositionally biased region" description="Basic and acidic residues" evidence="1">
    <location>
        <begin position="60"/>
        <end position="70"/>
    </location>
</feature>